<comment type="caution">
    <text evidence="3">The sequence shown here is derived from an EMBL/GenBank/DDBJ whole genome shotgun (WGS) entry which is preliminary data.</text>
</comment>
<evidence type="ECO:0000256" key="1">
    <source>
        <dbReference type="SAM" id="MobiDB-lite"/>
    </source>
</evidence>
<keyword evidence="2" id="KW-1133">Transmembrane helix</keyword>
<keyword evidence="4" id="KW-1185">Reference proteome</keyword>
<gene>
    <name evidence="3" type="ORF">E1294_42165</name>
</gene>
<evidence type="ECO:0000313" key="4">
    <source>
        <dbReference type="Proteomes" id="UP000294543"/>
    </source>
</evidence>
<keyword evidence="2" id="KW-0812">Transmembrane</keyword>
<name>A0A4R4W578_9ACTN</name>
<feature type="transmembrane region" description="Helical" evidence="2">
    <location>
        <begin position="78"/>
        <end position="100"/>
    </location>
</feature>
<keyword evidence="2" id="KW-0472">Membrane</keyword>
<accession>A0A4R4W578</accession>
<feature type="compositionally biased region" description="Pro residues" evidence="1">
    <location>
        <begin position="1"/>
        <end position="28"/>
    </location>
</feature>
<sequence length="117" mass="11638">MGFPPQPPQPQPGHGPPPGQGGYGPPPSQGGYGPPQGQGGYNREGGYDPSTVPVSPYGPPGYSGPIPYGSPPDQPNKALVISVVAAFAVVLLAGGGYSVYAYTSAPDPIPTVALPVS</sequence>
<proteinExistence type="predicted"/>
<evidence type="ECO:0000313" key="3">
    <source>
        <dbReference type="EMBL" id="TDD13091.1"/>
    </source>
</evidence>
<protein>
    <submittedName>
        <fullName evidence="3">Uncharacterized protein</fullName>
    </submittedName>
</protein>
<dbReference type="EMBL" id="SMKP01000186">
    <property type="protein sequence ID" value="TDD13091.1"/>
    <property type="molecule type" value="Genomic_DNA"/>
</dbReference>
<dbReference type="AlphaFoldDB" id="A0A4R4W578"/>
<evidence type="ECO:0000256" key="2">
    <source>
        <dbReference type="SAM" id="Phobius"/>
    </source>
</evidence>
<feature type="compositionally biased region" description="Gly residues" evidence="1">
    <location>
        <begin position="30"/>
        <end position="43"/>
    </location>
</feature>
<reference evidence="3 4" key="1">
    <citation type="submission" date="2019-03" db="EMBL/GenBank/DDBJ databases">
        <title>Draft genome sequences of novel Actinobacteria.</title>
        <authorList>
            <person name="Sahin N."/>
            <person name="Ay H."/>
            <person name="Saygin H."/>
        </authorList>
    </citation>
    <scope>NUCLEOTIDE SEQUENCE [LARGE SCALE GENOMIC DNA]</scope>
    <source>
        <strain evidence="3 4">KC712</strain>
    </source>
</reference>
<feature type="non-terminal residue" evidence="3">
    <location>
        <position position="117"/>
    </location>
</feature>
<dbReference type="Proteomes" id="UP000294543">
    <property type="component" value="Unassembled WGS sequence"/>
</dbReference>
<feature type="region of interest" description="Disordered" evidence="1">
    <location>
        <begin position="1"/>
        <end position="75"/>
    </location>
</feature>
<organism evidence="3 4">
    <name type="scientific">Nonomuraea diastatica</name>
    <dbReference type="NCBI Taxonomy" id="1848329"/>
    <lineage>
        <taxon>Bacteria</taxon>
        <taxon>Bacillati</taxon>
        <taxon>Actinomycetota</taxon>
        <taxon>Actinomycetes</taxon>
        <taxon>Streptosporangiales</taxon>
        <taxon>Streptosporangiaceae</taxon>
        <taxon>Nonomuraea</taxon>
    </lineage>
</organism>